<dbReference type="InterPro" id="IPR001873">
    <property type="entry name" value="ENaC"/>
</dbReference>
<comment type="similarity">
    <text evidence="16">Belongs to the amiloride-sensitive sodium channel (TC 1.A.6) family. SCNN1B subfamily.</text>
</comment>
<dbReference type="Pfam" id="PF00858">
    <property type="entry name" value="ASC"/>
    <property type="match status" value="1"/>
</dbReference>
<evidence type="ECO:0000256" key="14">
    <source>
        <dbReference type="ARBA" id="ARBA00023329"/>
    </source>
</evidence>
<name>A0A8D2L2Q6_VARKO</name>
<keyword evidence="13" id="KW-0407">Ion channel</keyword>
<dbReference type="KEGG" id="vko:123034842"/>
<evidence type="ECO:0000256" key="12">
    <source>
        <dbReference type="ARBA" id="ARBA00023201"/>
    </source>
</evidence>
<evidence type="ECO:0000256" key="16">
    <source>
        <dbReference type="ARBA" id="ARBA00038224"/>
    </source>
</evidence>
<evidence type="ECO:0000256" key="17">
    <source>
        <dbReference type="ARBA" id="ARBA00050053"/>
    </source>
</evidence>
<evidence type="ECO:0000256" key="2">
    <source>
        <dbReference type="ARBA" id="ARBA00004439"/>
    </source>
</evidence>
<dbReference type="GO" id="GO:0015280">
    <property type="term" value="F:ligand-gated sodium channel activity"/>
    <property type="evidence" value="ECO:0007669"/>
    <property type="project" value="InterPro"/>
</dbReference>
<gene>
    <name evidence="19" type="primary">SCNN1B</name>
</gene>
<evidence type="ECO:0000256" key="4">
    <source>
        <dbReference type="ARBA" id="ARBA00022461"/>
    </source>
</evidence>
<keyword evidence="11" id="KW-1015">Disulfide bond</keyword>
<dbReference type="GO" id="GO:0034706">
    <property type="term" value="C:sodium channel complex"/>
    <property type="evidence" value="ECO:0007669"/>
    <property type="project" value="TreeGrafter"/>
</dbReference>
<keyword evidence="7 18" id="KW-1133">Transmembrane helix</keyword>
<sequence length="723" mass="79858">MGGCSLFPPAAPFESKRQGLKLQTAMDPHTLAGESGSAADSPMSLKKYLVRALHRLQKGPGYTYRELLVWYCDNTNTHGPKRIIREGPKKKVVWFFLTLLFASLVFWQWGILINTYLAYNVTASLAIGFKTMTFPAVTICNASPFRYSKVRPFLKDLDDLIEAALQRILQPGPESGGAPPPANASKGLNLQLWNQLPLVVIDQGQEGPPAVLDILGNGSASPGGAPRFASFAAPEGGRYKLALKLCSDNGSRCTYRNFTSAAQAVSEWYALQSTSILSRLPVSERVAMGYRAEDMVLACLYGAEPCSHRNFTHLYHPDHGNCYVFNWGMDKELLISSNPGAEFGLKIILDISQQDYIPFLTTTAGARLMLHKQRSFPFLNDQGIYVMSGTETSIGILVDELERMGRPYSECTMNGSDVPVKNLYEDYPVSQGEARLSEPCAGCTADPSGTGQHKVLYSIQACLRSCFQAQMVQHCRCAHYSFPLPRGAEYCNSEDHPDWAYCYSALRVSLDHRQVCIQSCKETCNNTQYKMTISMADWPSEASEDWIFHILSYERDASTNVTLDRNGIIKLNIYFQEYNYRTISEAAATTIVSLLSNLGGQFGFWMGGSVLCLIEFGEILIDFLWITVLKLIAWAKGLKRRRTQSAGPDAIPSVSGKMEAHSNLGFQSEEAEGTLAHEDLVIAEAMSEPGTPPPKYDSLRLAHLHLSDLDSDGDASVDGFNAT</sequence>
<reference evidence="19" key="2">
    <citation type="submission" date="2025-09" db="UniProtKB">
        <authorList>
            <consortium name="Ensembl"/>
        </authorList>
    </citation>
    <scope>IDENTIFICATION</scope>
</reference>
<dbReference type="NCBIfam" id="TIGR00859">
    <property type="entry name" value="ENaC"/>
    <property type="match status" value="1"/>
</dbReference>
<keyword evidence="14" id="KW-0968">Cytoplasmic vesicle</keyword>
<keyword evidence="12" id="KW-0739">Sodium transport</keyword>
<evidence type="ECO:0000256" key="10">
    <source>
        <dbReference type="ARBA" id="ARBA00023136"/>
    </source>
</evidence>
<keyword evidence="20" id="KW-1185">Reference proteome</keyword>
<evidence type="ECO:0000313" key="20">
    <source>
        <dbReference type="Proteomes" id="UP000694545"/>
    </source>
</evidence>
<dbReference type="RefSeq" id="XP_044308476.1">
    <property type="nucleotide sequence ID" value="XM_044452541.1"/>
</dbReference>
<dbReference type="OMA" id="QRETCIS"/>
<dbReference type="CTD" id="6338"/>
<keyword evidence="5" id="KW-1003">Cell membrane</keyword>
<evidence type="ECO:0000256" key="8">
    <source>
        <dbReference type="ARBA" id="ARBA00023053"/>
    </source>
</evidence>
<evidence type="ECO:0000256" key="5">
    <source>
        <dbReference type="ARBA" id="ARBA00022475"/>
    </source>
</evidence>
<dbReference type="Gene3D" id="1.10.287.820">
    <property type="entry name" value="Acid-sensing ion channel domain"/>
    <property type="match status" value="1"/>
</dbReference>
<evidence type="ECO:0000256" key="18">
    <source>
        <dbReference type="SAM" id="Phobius"/>
    </source>
</evidence>
<keyword evidence="10 18" id="KW-0472">Membrane</keyword>
<dbReference type="OrthoDB" id="6502088at2759"/>
<comment type="subcellular location">
    <subcellularLocation>
        <location evidence="1">Apical cell membrane</location>
        <topology evidence="1">Multi-pass membrane protein</topology>
    </subcellularLocation>
    <subcellularLocation>
        <location evidence="2">Cytoplasmic vesicle membrane</location>
        <topology evidence="2">Multi-pass membrane protein</topology>
    </subcellularLocation>
</comment>
<evidence type="ECO:0000256" key="7">
    <source>
        <dbReference type="ARBA" id="ARBA00022989"/>
    </source>
</evidence>
<protein>
    <recommendedName>
        <fullName evidence="17">Amiloride-sensitive sodium channel subunit beta</fullName>
    </recommendedName>
</protein>
<keyword evidence="9" id="KW-0406">Ion transport</keyword>
<dbReference type="GO" id="GO:0016324">
    <property type="term" value="C:apical plasma membrane"/>
    <property type="evidence" value="ECO:0007669"/>
    <property type="project" value="UniProtKB-SubCell"/>
</dbReference>
<evidence type="ECO:0000256" key="9">
    <source>
        <dbReference type="ARBA" id="ARBA00023065"/>
    </source>
</evidence>
<dbReference type="PANTHER" id="PTHR11690:SF18">
    <property type="entry name" value="AMILORIDE-SENSITIVE SODIUM CHANNEL SUBUNIT BETA"/>
    <property type="match status" value="1"/>
</dbReference>
<keyword evidence="6 18" id="KW-0812">Transmembrane</keyword>
<evidence type="ECO:0000256" key="3">
    <source>
        <dbReference type="ARBA" id="ARBA00022448"/>
    </source>
</evidence>
<evidence type="ECO:0000313" key="19">
    <source>
        <dbReference type="Ensembl" id="ENSVKKP00000015825.1"/>
    </source>
</evidence>
<dbReference type="Ensembl" id="ENSVKKT00000016199.1">
    <property type="protein sequence ID" value="ENSVKKP00000015825.1"/>
    <property type="gene ID" value="ENSVKKG00000010793.1"/>
</dbReference>
<evidence type="ECO:0000256" key="13">
    <source>
        <dbReference type="ARBA" id="ARBA00023303"/>
    </source>
</evidence>
<evidence type="ECO:0000256" key="6">
    <source>
        <dbReference type="ARBA" id="ARBA00022692"/>
    </source>
</evidence>
<organism evidence="19 20">
    <name type="scientific">Varanus komodoensis</name>
    <name type="common">Komodo dragon</name>
    <dbReference type="NCBI Taxonomy" id="61221"/>
    <lineage>
        <taxon>Eukaryota</taxon>
        <taxon>Metazoa</taxon>
        <taxon>Chordata</taxon>
        <taxon>Craniata</taxon>
        <taxon>Vertebrata</taxon>
        <taxon>Euteleostomi</taxon>
        <taxon>Lepidosauria</taxon>
        <taxon>Squamata</taxon>
        <taxon>Bifurcata</taxon>
        <taxon>Unidentata</taxon>
        <taxon>Episquamata</taxon>
        <taxon>Toxicofera</taxon>
        <taxon>Anguimorpha</taxon>
        <taxon>Paleoanguimorpha</taxon>
        <taxon>Varanoidea</taxon>
        <taxon>Varanidae</taxon>
        <taxon>Varanus</taxon>
    </lineage>
</organism>
<reference evidence="19" key="1">
    <citation type="submission" date="2025-08" db="UniProtKB">
        <authorList>
            <consortium name="Ensembl"/>
        </authorList>
    </citation>
    <scope>IDENTIFICATION</scope>
</reference>
<comment type="catalytic activity">
    <reaction evidence="15">
        <text>Na(+)(in) = Na(+)(out)</text>
        <dbReference type="Rhea" id="RHEA:34963"/>
        <dbReference type="ChEBI" id="CHEBI:29101"/>
    </reaction>
</comment>
<dbReference type="AlphaFoldDB" id="A0A8D2L2Q6"/>
<keyword evidence="3" id="KW-0813">Transport</keyword>
<evidence type="ECO:0000256" key="11">
    <source>
        <dbReference type="ARBA" id="ARBA00023157"/>
    </source>
</evidence>
<dbReference type="Gene3D" id="1.10.287.770">
    <property type="entry name" value="YojJ-like"/>
    <property type="match status" value="1"/>
</dbReference>
<proteinExistence type="inferred from homology"/>
<dbReference type="GO" id="GO:0030659">
    <property type="term" value="C:cytoplasmic vesicle membrane"/>
    <property type="evidence" value="ECO:0007669"/>
    <property type="project" value="UniProtKB-SubCell"/>
</dbReference>
<evidence type="ECO:0000256" key="15">
    <source>
        <dbReference type="ARBA" id="ARBA00036239"/>
    </source>
</evidence>
<dbReference type="PRINTS" id="PR01078">
    <property type="entry name" value="AMINACHANNEL"/>
</dbReference>
<dbReference type="PROSITE" id="PS01206">
    <property type="entry name" value="ASC"/>
    <property type="match status" value="1"/>
</dbReference>
<keyword evidence="4" id="KW-0894">Sodium channel</keyword>
<dbReference type="Proteomes" id="UP000694545">
    <property type="component" value="Unplaced"/>
</dbReference>
<keyword evidence="8" id="KW-0915">Sodium</keyword>
<feature type="transmembrane region" description="Helical" evidence="18">
    <location>
        <begin position="92"/>
        <end position="110"/>
    </location>
</feature>
<dbReference type="GeneID" id="123034842"/>
<accession>A0A8D2L2Q6</accession>
<dbReference type="PANTHER" id="PTHR11690">
    <property type="entry name" value="AMILORIDE-SENSITIVE SODIUM CHANNEL-RELATED"/>
    <property type="match status" value="1"/>
</dbReference>
<evidence type="ECO:0000256" key="1">
    <source>
        <dbReference type="ARBA" id="ARBA00004424"/>
    </source>
</evidence>
<dbReference type="FunFam" id="1.10.287.770:FF:000002">
    <property type="entry name" value="Amiloride-sensitive sodium channel subunit beta 1"/>
    <property type="match status" value="1"/>
</dbReference>
<dbReference type="Gene3D" id="2.60.470.10">
    <property type="entry name" value="Acid-sensing ion channels like domains"/>
    <property type="match status" value="1"/>
</dbReference>
<dbReference type="InterPro" id="IPR004724">
    <property type="entry name" value="ENaC_chordates"/>
</dbReference>
<dbReference type="InterPro" id="IPR020903">
    <property type="entry name" value="ENaC_CS"/>
</dbReference>